<dbReference type="PANTHER" id="PTHR22916">
    <property type="entry name" value="GLYCOSYLTRANSFERASE"/>
    <property type="match status" value="1"/>
</dbReference>
<evidence type="ECO:0000313" key="4">
    <source>
        <dbReference type="Proteomes" id="UP000034785"/>
    </source>
</evidence>
<keyword evidence="1" id="KW-0472">Membrane</keyword>
<feature type="transmembrane region" description="Helical" evidence="1">
    <location>
        <begin position="261"/>
        <end position="283"/>
    </location>
</feature>
<comment type="caution">
    <text evidence="3">The sequence shown here is derived from an EMBL/GenBank/DDBJ whole genome shotgun (WGS) entry which is preliminary data.</text>
</comment>
<keyword evidence="1" id="KW-0812">Transmembrane</keyword>
<dbReference type="PANTHER" id="PTHR22916:SF64">
    <property type="entry name" value="TRANSFERASE, PUTATIVE-RELATED"/>
    <property type="match status" value="1"/>
</dbReference>
<dbReference type="InterPro" id="IPR029044">
    <property type="entry name" value="Nucleotide-diphossugar_trans"/>
</dbReference>
<evidence type="ECO:0000313" key="3">
    <source>
        <dbReference type="EMBL" id="KKS68986.1"/>
    </source>
</evidence>
<keyword evidence="1" id="KW-1133">Transmembrane helix</keyword>
<name>A0A0G1DDS0_9BACT</name>
<dbReference type="Gene3D" id="3.90.550.10">
    <property type="entry name" value="Spore Coat Polysaccharide Biosynthesis Protein SpsA, Chain A"/>
    <property type="match status" value="1"/>
</dbReference>
<dbReference type="AlphaFoldDB" id="A0A0G1DDS0"/>
<sequence>MKNTLPKVSYIIPTLNAERYLNKCLESIRKQDYPEDKYEVFIVDGGSSDKTLVIAKQYEAKILDNPAKDPESGKSIGILNSHGEVIVLMDSDNEIIKNDWLKKMVQPLVEDYSLFGVESLYFSKEGESIFNTYSMVAHIADPFSRQLAASLNKKNKGNYIELTIPEGCSYPLGANGFLWRRSIIEEVGAYKPKFEESNFSYFAAKMGYRKFARVPGYGIYHYHIDSLHDFIQKRLKIGNKFLNRKDEKKRTWLEGVSRGRFVFSVIYCSTFIGPLVEGLFNFVKTGQKAWLLHPLMSFISVVTYIYVFAIRRIFR</sequence>
<reference evidence="3 4" key="1">
    <citation type="journal article" date="2015" name="Nature">
        <title>rRNA introns, odd ribosomes, and small enigmatic genomes across a large radiation of phyla.</title>
        <authorList>
            <person name="Brown C.T."/>
            <person name="Hug L.A."/>
            <person name="Thomas B.C."/>
            <person name="Sharon I."/>
            <person name="Castelle C.J."/>
            <person name="Singh A."/>
            <person name="Wilkins M.J."/>
            <person name="Williams K.H."/>
            <person name="Banfield J.F."/>
        </authorList>
    </citation>
    <scope>NUCLEOTIDE SEQUENCE [LARGE SCALE GENOMIC DNA]</scope>
</reference>
<feature type="transmembrane region" description="Helical" evidence="1">
    <location>
        <begin position="289"/>
        <end position="309"/>
    </location>
</feature>
<proteinExistence type="predicted"/>
<dbReference type="EMBL" id="LCEJ01000068">
    <property type="protein sequence ID" value="KKS68986.1"/>
    <property type="molecule type" value="Genomic_DNA"/>
</dbReference>
<evidence type="ECO:0000259" key="2">
    <source>
        <dbReference type="Pfam" id="PF00535"/>
    </source>
</evidence>
<protein>
    <submittedName>
        <fullName evidence="3">Dolichyl-phosphate mannose synthase related protein</fullName>
    </submittedName>
</protein>
<gene>
    <name evidence="3" type="ORF">UV41_C0068G0004</name>
</gene>
<organism evidence="3 4">
    <name type="scientific">Candidatus Daviesbacteria bacterium GW2011_GWA2_42_7</name>
    <dbReference type="NCBI Taxonomy" id="1618425"/>
    <lineage>
        <taxon>Bacteria</taxon>
        <taxon>Candidatus Daviesiibacteriota</taxon>
    </lineage>
</organism>
<dbReference type="Pfam" id="PF00535">
    <property type="entry name" value="Glycos_transf_2"/>
    <property type="match status" value="1"/>
</dbReference>
<evidence type="ECO:0000256" key="1">
    <source>
        <dbReference type="SAM" id="Phobius"/>
    </source>
</evidence>
<feature type="domain" description="Glycosyltransferase 2-like" evidence="2">
    <location>
        <begin position="9"/>
        <end position="144"/>
    </location>
</feature>
<dbReference type="Proteomes" id="UP000034785">
    <property type="component" value="Unassembled WGS sequence"/>
</dbReference>
<accession>A0A0G1DDS0</accession>
<dbReference type="SUPFAM" id="SSF53448">
    <property type="entry name" value="Nucleotide-diphospho-sugar transferases"/>
    <property type="match status" value="1"/>
</dbReference>
<dbReference type="InterPro" id="IPR001173">
    <property type="entry name" value="Glyco_trans_2-like"/>
</dbReference>